<feature type="transmembrane region" description="Helical" evidence="1">
    <location>
        <begin position="159"/>
        <end position="180"/>
    </location>
</feature>
<sequence>MSLAITHFAFGAAATMLVVTFLLPRFGYPRASSVLGGIWAMVPDAHHVSPSVAESLRAVHDSVYANLFWGHRFFDVLDPADSNEVALLSVAFFLAATVVAETAEYYFGTPVQRTFRREARAQSRVSSLGGAFGGGTLGDTLGGREPGRLSLDRPSLVRAVRIVGGALAVVGGVGLHVLLFRTGSHVGLLAGIGALLELFGVVTLFEDAAVAAWVSAHVSSAIRAGARAIVVVAACLLALPLFFTLSTPTTLSVANAAIGALLVLAAIRL</sequence>
<evidence type="ECO:0000313" key="3">
    <source>
        <dbReference type="Proteomes" id="UP000198531"/>
    </source>
</evidence>
<organism evidence="2 3">
    <name type="scientific">Halogeometricum rufum</name>
    <dbReference type="NCBI Taxonomy" id="553469"/>
    <lineage>
        <taxon>Archaea</taxon>
        <taxon>Methanobacteriati</taxon>
        <taxon>Methanobacteriota</taxon>
        <taxon>Stenosarchaea group</taxon>
        <taxon>Halobacteria</taxon>
        <taxon>Halobacteriales</taxon>
        <taxon>Haloferacaceae</taxon>
        <taxon>Halogeometricum</taxon>
    </lineage>
</organism>
<reference evidence="3" key="1">
    <citation type="submission" date="2016-10" db="EMBL/GenBank/DDBJ databases">
        <authorList>
            <person name="Varghese N."/>
            <person name="Submissions S."/>
        </authorList>
    </citation>
    <scope>NUCLEOTIDE SEQUENCE [LARGE SCALE GENOMIC DNA]</scope>
    <source>
        <strain evidence="3">CGMCC 1.7736</strain>
    </source>
</reference>
<feature type="transmembrane region" description="Helical" evidence="1">
    <location>
        <begin position="226"/>
        <end position="243"/>
    </location>
</feature>
<feature type="transmembrane region" description="Helical" evidence="1">
    <location>
        <begin position="186"/>
        <end position="205"/>
    </location>
</feature>
<evidence type="ECO:0000313" key="2">
    <source>
        <dbReference type="EMBL" id="SFR74688.1"/>
    </source>
</evidence>
<accession>A0A1I6J6W7</accession>
<feature type="transmembrane region" description="Helical" evidence="1">
    <location>
        <begin position="249"/>
        <end position="267"/>
    </location>
</feature>
<evidence type="ECO:0000256" key="1">
    <source>
        <dbReference type="SAM" id="Phobius"/>
    </source>
</evidence>
<keyword evidence="1" id="KW-0812">Transmembrane</keyword>
<dbReference type="Proteomes" id="UP000198531">
    <property type="component" value="Unassembled WGS sequence"/>
</dbReference>
<dbReference type="RefSeq" id="WP_089811225.1">
    <property type="nucleotide sequence ID" value="NZ_FOYT01000006.1"/>
</dbReference>
<dbReference type="AlphaFoldDB" id="A0A1I6J6W7"/>
<feature type="transmembrane region" description="Helical" evidence="1">
    <location>
        <begin position="7"/>
        <end position="26"/>
    </location>
</feature>
<dbReference type="EMBL" id="FOYT01000006">
    <property type="protein sequence ID" value="SFR74688.1"/>
    <property type="molecule type" value="Genomic_DNA"/>
</dbReference>
<name>A0A1I6J6W7_9EURY</name>
<protein>
    <submittedName>
        <fullName evidence="2">Uncharacterized protein</fullName>
    </submittedName>
</protein>
<feature type="transmembrane region" description="Helical" evidence="1">
    <location>
        <begin position="85"/>
        <end position="107"/>
    </location>
</feature>
<proteinExistence type="predicted"/>
<keyword evidence="1" id="KW-0472">Membrane</keyword>
<keyword evidence="1" id="KW-1133">Transmembrane helix</keyword>
<keyword evidence="3" id="KW-1185">Reference proteome</keyword>
<gene>
    <name evidence="2" type="ORF">SAMN04487947_4129</name>
</gene>
<dbReference type="OrthoDB" id="307743at2157"/>